<evidence type="ECO:0000313" key="5">
    <source>
        <dbReference type="EMBL" id="TFB86053.1"/>
    </source>
</evidence>
<dbReference type="InterPro" id="IPR003961">
    <property type="entry name" value="FN3_dom"/>
</dbReference>
<dbReference type="PROSITE" id="PS50853">
    <property type="entry name" value="FN3"/>
    <property type="match status" value="1"/>
</dbReference>
<protein>
    <submittedName>
        <fullName evidence="4">Fibronectin type III domain-containing protein</fullName>
    </submittedName>
</protein>
<dbReference type="STRING" id="995038.SAMN05216274_102194"/>
<dbReference type="CDD" id="cd00063">
    <property type="entry name" value="FN3"/>
    <property type="match status" value="1"/>
</dbReference>
<dbReference type="InterPro" id="IPR013783">
    <property type="entry name" value="Ig-like_fold"/>
</dbReference>
<evidence type="ECO:0000313" key="7">
    <source>
        <dbReference type="Proteomes" id="UP000297963"/>
    </source>
</evidence>
<gene>
    <name evidence="5" type="ORF">E3O11_06035</name>
    <name evidence="4" type="ORF">SAMN05216274_102194</name>
</gene>
<evidence type="ECO:0000313" key="6">
    <source>
        <dbReference type="Proteomes" id="UP000199681"/>
    </source>
</evidence>
<sequence>MTSNRRRSLRLRSRSGRPARWPAARSAVAIASLVFLTFAGTGVAQAVWTAAAVNPTASAVSGAVTISQDGFAALATDYTSHLLTATKPVTLTNGAVPAAYDLTVSSAAATAFSAAVNVRAWSIAATGSCPMTPPTGTVSTPLATGVTLSGDLAARASVRYCVQTSIANTTAGTMASTSLTAQLELQARTGNWMSPISLVTAAQSVTNTAPRDLAAVRKTHSSISLTWAAAQDRTVTRYEVWRNGTRVANAQSVTTFTDTGLTANTRYTYLIYAVDANGNHLAASNELAVSTNKQPPAPGVWYHVVTAAGTCVDAAAPQQKGRVLATKECSTASTSRFSFVADRNGSEYEIVAADENLVWTAEGTSPLSLSTQSGPADKAKQRFTLAPISLGSATFQIRSVKDDTKCLESGNTLTLKTCDTTVPIQENQLFTLDEVTS</sequence>
<keyword evidence="1" id="KW-0326">Glycosidase</keyword>
<evidence type="ECO:0000259" key="3">
    <source>
        <dbReference type="PROSITE" id="PS50853"/>
    </source>
</evidence>
<dbReference type="InterPro" id="IPR035992">
    <property type="entry name" value="Ricin_B-like_lectins"/>
</dbReference>
<dbReference type="InterPro" id="IPR036116">
    <property type="entry name" value="FN3_sf"/>
</dbReference>
<accession>A0A1I2YMD8</accession>
<dbReference type="SMART" id="SM00060">
    <property type="entry name" value="FN3"/>
    <property type="match status" value="1"/>
</dbReference>
<feature type="domain" description="Fibronectin type-III" evidence="3">
    <location>
        <begin position="209"/>
        <end position="294"/>
    </location>
</feature>
<dbReference type="GO" id="GO:0016798">
    <property type="term" value="F:hydrolase activity, acting on glycosyl bonds"/>
    <property type="evidence" value="ECO:0007669"/>
    <property type="project" value="UniProtKB-KW"/>
</dbReference>
<keyword evidence="2" id="KW-0624">Polysaccharide degradation</keyword>
<dbReference type="Gene3D" id="2.80.10.50">
    <property type="match status" value="1"/>
</dbReference>
<dbReference type="Proteomes" id="UP000297963">
    <property type="component" value="Unassembled WGS sequence"/>
</dbReference>
<keyword evidence="1" id="KW-0378">Hydrolase</keyword>
<dbReference type="GO" id="GO:0000272">
    <property type="term" value="P:polysaccharide catabolic process"/>
    <property type="evidence" value="ECO:0007669"/>
    <property type="project" value="UniProtKB-KW"/>
</dbReference>
<reference evidence="5 7" key="2">
    <citation type="submission" date="2019-03" db="EMBL/GenBank/DDBJ databases">
        <title>Genomics of glacier-inhabiting Cryobacterium strains.</title>
        <authorList>
            <person name="Liu Q."/>
            <person name="Xin Y.-H."/>
        </authorList>
    </citation>
    <scope>NUCLEOTIDE SEQUENCE [LARGE SCALE GENOMIC DNA]</scope>
    <source>
        <strain evidence="5 7">Hh34</strain>
    </source>
</reference>
<organism evidence="5 7">
    <name type="scientific">Cryobacterium levicorallinum</name>
    <dbReference type="NCBI Taxonomy" id="995038"/>
    <lineage>
        <taxon>Bacteria</taxon>
        <taxon>Bacillati</taxon>
        <taxon>Actinomycetota</taxon>
        <taxon>Actinomycetes</taxon>
        <taxon>Micrococcales</taxon>
        <taxon>Microbacteriaceae</taxon>
        <taxon>Cryobacterium</taxon>
    </lineage>
</organism>
<dbReference type="Proteomes" id="UP000199681">
    <property type="component" value="Unassembled WGS sequence"/>
</dbReference>
<evidence type="ECO:0000256" key="2">
    <source>
        <dbReference type="ARBA" id="ARBA00023326"/>
    </source>
</evidence>
<keyword evidence="2" id="KW-0119">Carbohydrate metabolism</keyword>
<dbReference type="SUPFAM" id="SSF50370">
    <property type="entry name" value="Ricin B-like lectins"/>
    <property type="match status" value="1"/>
</dbReference>
<dbReference type="EMBL" id="SOFE01000011">
    <property type="protein sequence ID" value="TFB86053.1"/>
    <property type="molecule type" value="Genomic_DNA"/>
</dbReference>
<evidence type="ECO:0000313" key="4">
    <source>
        <dbReference type="EMBL" id="SFH26783.1"/>
    </source>
</evidence>
<dbReference type="Pfam" id="PF00041">
    <property type="entry name" value="fn3"/>
    <property type="match status" value="1"/>
</dbReference>
<name>A0A1I2YMD8_9MICO</name>
<comment type="caution">
    <text evidence="5">The sequence shown here is derived from an EMBL/GenBank/DDBJ whole genome shotgun (WGS) entry which is preliminary data.</text>
</comment>
<dbReference type="AlphaFoldDB" id="A0A1I2YMD8"/>
<keyword evidence="6" id="KW-1185">Reference proteome</keyword>
<dbReference type="Gene3D" id="2.60.40.10">
    <property type="entry name" value="Immunoglobulins"/>
    <property type="match status" value="1"/>
</dbReference>
<reference evidence="4 6" key="1">
    <citation type="submission" date="2016-10" db="EMBL/GenBank/DDBJ databases">
        <authorList>
            <person name="Varghese N."/>
            <person name="Submissions S."/>
        </authorList>
    </citation>
    <scope>NUCLEOTIDE SEQUENCE [LARGE SCALE GENOMIC DNA]</scope>
    <source>
        <strain evidence="4 6">GMCC 1.11211</strain>
    </source>
</reference>
<evidence type="ECO:0000256" key="1">
    <source>
        <dbReference type="ARBA" id="ARBA00023295"/>
    </source>
</evidence>
<dbReference type="EMBL" id="FOPW01000002">
    <property type="protein sequence ID" value="SFH26783.1"/>
    <property type="molecule type" value="Genomic_DNA"/>
</dbReference>
<proteinExistence type="predicted"/>
<dbReference type="SUPFAM" id="SSF49265">
    <property type="entry name" value="Fibronectin type III"/>
    <property type="match status" value="1"/>
</dbReference>